<evidence type="ECO:0000313" key="3">
    <source>
        <dbReference type="EMBL" id="CAA2104388.1"/>
    </source>
</evidence>
<feature type="transmembrane region" description="Helical" evidence="1">
    <location>
        <begin position="29"/>
        <end position="48"/>
    </location>
</feature>
<dbReference type="EMBL" id="LR743504">
    <property type="protein sequence ID" value="CAA2104388.1"/>
    <property type="molecule type" value="Genomic_DNA"/>
</dbReference>
<dbReference type="InterPro" id="IPR012429">
    <property type="entry name" value="HGSNAT_cat"/>
</dbReference>
<feature type="transmembrane region" description="Helical" evidence="1">
    <location>
        <begin position="124"/>
        <end position="144"/>
    </location>
</feature>
<feature type="domain" description="Heparan-alpha-glucosaminide N-acetyltransferase catalytic" evidence="2">
    <location>
        <begin position="26"/>
        <end position="253"/>
    </location>
</feature>
<gene>
    <name evidence="3" type="ORF">MBUL_02680</name>
</gene>
<feature type="transmembrane region" description="Helical" evidence="1">
    <location>
        <begin position="198"/>
        <end position="216"/>
    </location>
</feature>
<reference evidence="3" key="1">
    <citation type="submission" date="2019-12" db="EMBL/GenBank/DDBJ databases">
        <authorList>
            <person name="Cremers G."/>
        </authorList>
    </citation>
    <scope>NUCLEOTIDE SEQUENCE</scope>
    <source>
        <strain evidence="3">Mbul1</strain>
    </source>
</reference>
<feature type="transmembrane region" description="Helical" evidence="1">
    <location>
        <begin position="149"/>
        <end position="166"/>
    </location>
</feature>
<evidence type="ECO:0000259" key="2">
    <source>
        <dbReference type="Pfam" id="PF07786"/>
    </source>
</evidence>
<name>A0A679J4G1_9HYPH</name>
<proteinExistence type="predicted"/>
<dbReference type="Pfam" id="PF07786">
    <property type="entry name" value="HGSNAT_cat"/>
    <property type="match status" value="1"/>
</dbReference>
<dbReference type="AlphaFoldDB" id="A0A679J4G1"/>
<sequence length="345" mass="36833">MSASTASPVAGSEVPSSSTRFRETRRFDLIDAARGIALLAMAAYHTTWDLGYLALTPENYALAPLGKVAAHLIAGTFLVLVGIGLVLMNRDGLRPRAFLLRLARIGIAALLITAATLYAFPDSYIFFGILHCIAVSSVLAVPFLRVSPVAALVVGIVALATPAVMANPDYHLAVFDDPILSFLGLGMLPPRTNDYVPLFPWFGLVLLGLALARLGLPAFMRSGLSQWRPGSLPSRGLALAGRHSLAVYLVHQPLLLALLTGVVTVTGPHPKAGMAEFRQDYRTQCEATEGNAQTCRVAARCVADALQRENLWGIKGRSFNVEERAKAQALSQSCYDSADGPVVSP</sequence>
<feature type="transmembrane region" description="Helical" evidence="1">
    <location>
        <begin position="99"/>
        <end position="118"/>
    </location>
</feature>
<evidence type="ECO:0000256" key="1">
    <source>
        <dbReference type="SAM" id="Phobius"/>
    </source>
</evidence>
<protein>
    <recommendedName>
        <fullName evidence="2">Heparan-alpha-glucosaminide N-acetyltransferase catalytic domain-containing protein</fullName>
    </recommendedName>
</protein>
<accession>A0A679J4G1</accession>
<keyword evidence="1" id="KW-1133">Transmembrane helix</keyword>
<keyword evidence="1" id="KW-0472">Membrane</keyword>
<organism evidence="3">
    <name type="scientific">Methylobacterium bullatum</name>
    <dbReference type="NCBI Taxonomy" id="570505"/>
    <lineage>
        <taxon>Bacteria</taxon>
        <taxon>Pseudomonadati</taxon>
        <taxon>Pseudomonadota</taxon>
        <taxon>Alphaproteobacteria</taxon>
        <taxon>Hyphomicrobiales</taxon>
        <taxon>Methylobacteriaceae</taxon>
        <taxon>Methylobacterium</taxon>
    </lineage>
</organism>
<keyword evidence="1" id="KW-0812">Transmembrane</keyword>
<feature type="transmembrane region" description="Helical" evidence="1">
    <location>
        <begin position="68"/>
        <end position="87"/>
    </location>
</feature>